<dbReference type="SUPFAM" id="SSF160240">
    <property type="entry name" value="Cation efflux protein cytoplasmic domain-like"/>
    <property type="match status" value="1"/>
</dbReference>
<dbReference type="GO" id="GO:0016020">
    <property type="term" value="C:membrane"/>
    <property type="evidence" value="ECO:0007669"/>
    <property type="project" value="UniProtKB-SubCell"/>
</dbReference>
<accession>A0A072NVN1</accession>
<dbReference type="FunFam" id="1.20.1510.10:FF:000005">
    <property type="entry name" value="Putative Cation diffusion facilitator 1"/>
    <property type="match status" value="1"/>
</dbReference>
<comment type="caution">
    <text evidence="8">The sequence shown here is derived from an EMBL/GenBank/DDBJ whole genome shotgun (WGS) entry which is preliminary data.</text>
</comment>
<dbReference type="PANTHER" id="PTHR43840:SF11">
    <property type="entry name" value="CATION DIFFUSION FACILITATOR 10"/>
    <property type="match status" value="1"/>
</dbReference>
<name>A0A072NVN1_9EURO</name>
<gene>
    <name evidence="8" type="ORF">A1O9_11913</name>
</gene>
<dbReference type="InterPro" id="IPR050291">
    <property type="entry name" value="CDF_Transporter"/>
</dbReference>
<dbReference type="OrthoDB" id="78296at2759"/>
<dbReference type="EMBL" id="AMGV01000020">
    <property type="protein sequence ID" value="KEF51924.1"/>
    <property type="molecule type" value="Genomic_DNA"/>
</dbReference>
<keyword evidence="4 6" id="KW-1133">Transmembrane helix</keyword>
<sequence length="451" mass="50334">MVGKRAFDAQFERPSAGYNVNGDLETGKGGRRSGGFKDTVENLMDRKTTADLKKQLCAGVRKGEFESYRKSDEELKHIKNKKLRKYYENQNAALNDWAEVDTIVLAMADDVIESMNTDADHDGIREREGVLQGVEERIEDLLPDEVRMQRRRAARNARWAININVIANMILLLAKGIAALKSSSLSLIASLLDSALDLLCTAIVWTTNRLVSWRLSALSRKFPVGRRRLEPLGILVFSIIMVISFLQILQESVEKLLPGGDHKIATLPVVAIASMAGTVGLKGLIGLWCMRIKTTQVQALAQDCKTDVYFNTLSLLFPLIGKHAGIWWLDPLGAALLSVYIIYDWGDTCFENITRLCGLAVDDTVQKKLVYLGYRFSNLVTGFKAITAYHAGDGVWAEYDILLDEKTPLRRTHDIAETLQYCAEALTEVDRAFVTTDYSAQNPGGHTRDLM</sequence>
<comment type="subcellular location">
    <subcellularLocation>
        <location evidence="1">Membrane</location>
        <topology evidence="1">Multi-pass membrane protein</topology>
    </subcellularLocation>
</comment>
<dbReference type="SUPFAM" id="SSF161111">
    <property type="entry name" value="Cation efflux protein transmembrane domain-like"/>
    <property type="match status" value="1"/>
</dbReference>
<feature type="transmembrane region" description="Helical" evidence="6">
    <location>
        <begin position="159"/>
        <end position="180"/>
    </location>
</feature>
<dbReference type="Proteomes" id="UP000027920">
    <property type="component" value="Unassembled WGS sequence"/>
</dbReference>
<evidence type="ECO:0000256" key="4">
    <source>
        <dbReference type="ARBA" id="ARBA00022989"/>
    </source>
</evidence>
<dbReference type="VEuPathDB" id="FungiDB:A1O9_11913"/>
<dbReference type="InterPro" id="IPR036837">
    <property type="entry name" value="Cation_efflux_CTD_sf"/>
</dbReference>
<dbReference type="HOGENOM" id="CLU_013430_10_0_1"/>
<dbReference type="PANTHER" id="PTHR43840">
    <property type="entry name" value="MITOCHONDRIAL METAL TRANSPORTER 1-RELATED"/>
    <property type="match status" value="1"/>
</dbReference>
<dbReference type="STRING" id="1182545.A0A072NVN1"/>
<evidence type="ECO:0000256" key="1">
    <source>
        <dbReference type="ARBA" id="ARBA00004141"/>
    </source>
</evidence>
<dbReference type="GO" id="GO:0098771">
    <property type="term" value="P:inorganic ion homeostasis"/>
    <property type="evidence" value="ECO:0007669"/>
    <property type="project" value="UniProtKB-ARBA"/>
</dbReference>
<dbReference type="RefSeq" id="XP_013254514.1">
    <property type="nucleotide sequence ID" value="XM_013399060.1"/>
</dbReference>
<dbReference type="InterPro" id="IPR058533">
    <property type="entry name" value="Cation_efflux_TM"/>
</dbReference>
<dbReference type="GeneID" id="25286809"/>
<dbReference type="AlphaFoldDB" id="A0A072NVN1"/>
<evidence type="ECO:0000256" key="5">
    <source>
        <dbReference type="ARBA" id="ARBA00023136"/>
    </source>
</evidence>
<feature type="transmembrane region" description="Helical" evidence="6">
    <location>
        <begin position="269"/>
        <end position="290"/>
    </location>
</feature>
<reference evidence="8 9" key="1">
    <citation type="submission" date="2013-03" db="EMBL/GenBank/DDBJ databases">
        <title>The Genome Sequence of Exophiala aquamarina CBS 119918.</title>
        <authorList>
            <consortium name="The Broad Institute Genomics Platform"/>
            <person name="Cuomo C."/>
            <person name="de Hoog S."/>
            <person name="Gorbushina A."/>
            <person name="Walker B."/>
            <person name="Young S.K."/>
            <person name="Zeng Q."/>
            <person name="Gargeya S."/>
            <person name="Fitzgerald M."/>
            <person name="Haas B."/>
            <person name="Abouelleil A."/>
            <person name="Allen A.W."/>
            <person name="Alvarado L."/>
            <person name="Arachchi H.M."/>
            <person name="Berlin A.M."/>
            <person name="Chapman S.B."/>
            <person name="Gainer-Dewar J."/>
            <person name="Goldberg J."/>
            <person name="Griggs A."/>
            <person name="Gujja S."/>
            <person name="Hansen M."/>
            <person name="Howarth C."/>
            <person name="Imamovic A."/>
            <person name="Ireland A."/>
            <person name="Larimer J."/>
            <person name="McCowan C."/>
            <person name="Murphy C."/>
            <person name="Pearson M."/>
            <person name="Poon T.W."/>
            <person name="Priest M."/>
            <person name="Roberts A."/>
            <person name="Saif S."/>
            <person name="Shea T."/>
            <person name="Sisk P."/>
            <person name="Sykes S."/>
            <person name="Wortman J."/>
            <person name="Nusbaum C."/>
            <person name="Birren B."/>
        </authorList>
    </citation>
    <scope>NUCLEOTIDE SEQUENCE [LARGE SCALE GENOMIC DNA]</scope>
    <source>
        <strain evidence="8 9">CBS 119918</strain>
    </source>
</reference>
<feature type="transmembrane region" description="Helical" evidence="6">
    <location>
        <begin position="229"/>
        <end position="249"/>
    </location>
</feature>
<dbReference type="Pfam" id="PF01545">
    <property type="entry name" value="Cation_efflux"/>
    <property type="match status" value="1"/>
</dbReference>
<evidence type="ECO:0000256" key="2">
    <source>
        <dbReference type="ARBA" id="ARBA00022448"/>
    </source>
</evidence>
<evidence type="ECO:0000313" key="8">
    <source>
        <dbReference type="EMBL" id="KEF51924.1"/>
    </source>
</evidence>
<keyword evidence="3 6" id="KW-0812">Transmembrane</keyword>
<feature type="transmembrane region" description="Helical" evidence="6">
    <location>
        <begin position="186"/>
        <end position="208"/>
    </location>
</feature>
<evidence type="ECO:0000259" key="7">
    <source>
        <dbReference type="Pfam" id="PF01545"/>
    </source>
</evidence>
<organism evidence="8 9">
    <name type="scientific">Exophiala aquamarina CBS 119918</name>
    <dbReference type="NCBI Taxonomy" id="1182545"/>
    <lineage>
        <taxon>Eukaryota</taxon>
        <taxon>Fungi</taxon>
        <taxon>Dikarya</taxon>
        <taxon>Ascomycota</taxon>
        <taxon>Pezizomycotina</taxon>
        <taxon>Eurotiomycetes</taxon>
        <taxon>Chaetothyriomycetidae</taxon>
        <taxon>Chaetothyriales</taxon>
        <taxon>Herpotrichiellaceae</taxon>
        <taxon>Exophiala</taxon>
    </lineage>
</organism>
<feature type="domain" description="Cation efflux protein transmembrane" evidence="7">
    <location>
        <begin position="163"/>
        <end position="356"/>
    </location>
</feature>
<dbReference type="GO" id="GO:0030003">
    <property type="term" value="P:intracellular monoatomic cation homeostasis"/>
    <property type="evidence" value="ECO:0007669"/>
    <property type="project" value="UniProtKB-ARBA"/>
</dbReference>
<evidence type="ECO:0000313" key="9">
    <source>
        <dbReference type="Proteomes" id="UP000027920"/>
    </source>
</evidence>
<dbReference type="Gene3D" id="1.20.1510.10">
    <property type="entry name" value="Cation efflux protein transmembrane domain"/>
    <property type="match status" value="1"/>
</dbReference>
<keyword evidence="9" id="KW-1185">Reference proteome</keyword>
<proteinExistence type="predicted"/>
<keyword evidence="5 6" id="KW-0472">Membrane</keyword>
<dbReference type="Gene3D" id="3.30.70.1350">
    <property type="entry name" value="Cation efflux protein, cytoplasmic domain"/>
    <property type="match status" value="1"/>
</dbReference>
<protein>
    <recommendedName>
        <fullName evidence="7">Cation efflux protein transmembrane domain-containing protein</fullName>
    </recommendedName>
</protein>
<dbReference type="InterPro" id="IPR027469">
    <property type="entry name" value="Cation_efflux_TMD_sf"/>
</dbReference>
<evidence type="ECO:0000256" key="3">
    <source>
        <dbReference type="ARBA" id="ARBA00022692"/>
    </source>
</evidence>
<evidence type="ECO:0000256" key="6">
    <source>
        <dbReference type="SAM" id="Phobius"/>
    </source>
</evidence>
<keyword evidence="2" id="KW-0813">Transport</keyword>
<dbReference type="GO" id="GO:0008324">
    <property type="term" value="F:monoatomic cation transmembrane transporter activity"/>
    <property type="evidence" value="ECO:0007669"/>
    <property type="project" value="InterPro"/>
</dbReference>